<sequence>ALLRLRDEDNCIGNSHFIQAQASHREFCYLYRRDIEPGMTPAQICSVVNSMRVCDVSYGERTCSAVSAYIIDQLWLVRIQQQFSLCYDGALARARAFPGESAL</sequence>
<feature type="non-terminal residue" evidence="1">
    <location>
        <position position="1"/>
    </location>
</feature>
<dbReference type="Proteomes" id="UP000271974">
    <property type="component" value="Unassembled WGS sequence"/>
</dbReference>
<name>A0A433TIG0_ELYCH</name>
<accession>A0A433TIG0</accession>
<keyword evidence="2" id="KW-1185">Reference proteome</keyword>
<dbReference type="EMBL" id="RQTK01000343">
    <property type="protein sequence ID" value="RUS81339.1"/>
    <property type="molecule type" value="Genomic_DNA"/>
</dbReference>
<dbReference type="AlphaFoldDB" id="A0A433TIG0"/>
<proteinExistence type="predicted"/>
<reference evidence="1 2" key="1">
    <citation type="submission" date="2019-01" db="EMBL/GenBank/DDBJ databases">
        <title>A draft genome assembly of the solar-powered sea slug Elysia chlorotica.</title>
        <authorList>
            <person name="Cai H."/>
            <person name="Li Q."/>
            <person name="Fang X."/>
            <person name="Li J."/>
            <person name="Curtis N.E."/>
            <person name="Altenburger A."/>
            <person name="Shibata T."/>
            <person name="Feng M."/>
            <person name="Maeda T."/>
            <person name="Schwartz J.A."/>
            <person name="Shigenobu S."/>
            <person name="Lundholm N."/>
            <person name="Nishiyama T."/>
            <person name="Yang H."/>
            <person name="Hasebe M."/>
            <person name="Li S."/>
            <person name="Pierce S.K."/>
            <person name="Wang J."/>
        </authorList>
    </citation>
    <scope>NUCLEOTIDE SEQUENCE [LARGE SCALE GENOMIC DNA]</scope>
    <source>
        <strain evidence="1">EC2010</strain>
        <tissue evidence="1">Whole organism of an adult</tissue>
    </source>
</reference>
<evidence type="ECO:0000313" key="2">
    <source>
        <dbReference type="Proteomes" id="UP000271974"/>
    </source>
</evidence>
<gene>
    <name evidence="1" type="ORF">EGW08_010906</name>
</gene>
<protein>
    <submittedName>
        <fullName evidence="1">Uncharacterized protein</fullName>
    </submittedName>
</protein>
<organism evidence="1 2">
    <name type="scientific">Elysia chlorotica</name>
    <name type="common">Eastern emerald elysia</name>
    <name type="synonym">Sea slug</name>
    <dbReference type="NCBI Taxonomy" id="188477"/>
    <lineage>
        <taxon>Eukaryota</taxon>
        <taxon>Metazoa</taxon>
        <taxon>Spiralia</taxon>
        <taxon>Lophotrochozoa</taxon>
        <taxon>Mollusca</taxon>
        <taxon>Gastropoda</taxon>
        <taxon>Heterobranchia</taxon>
        <taxon>Euthyneura</taxon>
        <taxon>Panpulmonata</taxon>
        <taxon>Sacoglossa</taxon>
        <taxon>Placobranchoidea</taxon>
        <taxon>Plakobranchidae</taxon>
        <taxon>Elysia</taxon>
    </lineage>
</organism>
<evidence type="ECO:0000313" key="1">
    <source>
        <dbReference type="EMBL" id="RUS81339.1"/>
    </source>
</evidence>
<comment type="caution">
    <text evidence="1">The sequence shown here is derived from an EMBL/GenBank/DDBJ whole genome shotgun (WGS) entry which is preliminary data.</text>
</comment>